<feature type="transmembrane region" description="Helical" evidence="1">
    <location>
        <begin position="12"/>
        <end position="35"/>
    </location>
</feature>
<accession>A0AB37ZYX4</accession>
<protein>
    <submittedName>
        <fullName evidence="2">Uncharacterized protein</fullName>
    </submittedName>
</protein>
<keyword evidence="1" id="KW-1133">Transmembrane helix</keyword>
<reference evidence="2 3" key="1">
    <citation type="submission" date="2016-10" db="EMBL/GenBank/DDBJ databases">
        <authorList>
            <person name="Varghese N."/>
            <person name="Submissions S."/>
        </authorList>
    </citation>
    <scope>NUCLEOTIDE SEQUENCE [LARGE SCALE GENOMIC DNA]</scope>
    <source>
        <strain evidence="2 3">DSM 14526</strain>
    </source>
</reference>
<organism evidence="2 3">
    <name type="scientific">Trichococcus collinsii</name>
    <dbReference type="NCBI Taxonomy" id="157076"/>
    <lineage>
        <taxon>Bacteria</taxon>
        <taxon>Bacillati</taxon>
        <taxon>Bacillota</taxon>
        <taxon>Bacilli</taxon>
        <taxon>Lactobacillales</taxon>
        <taxon>Carnobacteriaceae</taxon>
        <taxon>Trichococcus</taxon>
    </lineage>
</organism>
<keyword evidence="3" id="KW-1185">Reference proteome</keyword>
<comment type="caution">
    <text evidence="2">The sequence shown here is derived from an EMBL/GenBank/DDBJ whole genome shotgun (WGS) entry which is preliminary data.</text>
</comment>
<evidence type="ECO:0000256" key="1">
    <source>
        <dbReference type="SAM" id="Phobius"/>
    </source>
</evidence>
<dbReference type="Proteomes" id="UP000199042">
    <property type="component" value="Unassembled WGS sequence"/>
</dbReference>
<dbReference type="AlphaFoldDB" id="A0AB37ZYX4"/>
<gene>
    <name evidence="2" type="ORF">SAMN04488525_101747</name>
</gene>
<evidence type="ECO:0000313" key="2">
    <source>
        <dbReference type="EMBL" id="SDZ96865.1"/>
    </source>
</evidence>
<proteinExistence type="predicted"/>
<keyword evidence="1" id="KW-0472">Membrane</keyword>
<dbReference type="EMBL" id="FNQH01000001">
    <property type="protein sequence ID" value="SDZ96865.1"/>
    <property type="molecule type" value="Genomic_DNA"/>
</dbReference>
<evidence type="ECO:0000313" key="3">
    <source>
        <dbReference type="Proteomes" id="UP000199042"/>
    </source>
</evidence>
<sequence length="39" mass="4314">MKVFTDEFEDKLVNFIGTTIVVSIALLIIGLVGWIETGM</sequence>
<keyword evidence="1" id="KW-0812">Transmembrane</keyword>
<name>A0AB37ZYX4_9LACT</name>